<dbReference type="InterPro" id="IPR001509">
    <property type="entry name" value="Epimerase_deHydtase"/>
</dbReference>
<keyword evidence="5" id="KW-1185">Reference proteome</keyword>
<feature type="domain" description="NAD-dependent epimerase/dehydratase" evidence="3">
    <location>
        <begin position="10"/>
        <end position="270"/>
    </location>
</feature>
<comment type="pathway">
    <text evidence="1">Bacterial outer membrane biogenesis; LPS O-antigen biosynthesis.</text>
</comment>
<dbReference type="Pfam" id="PF01370">
    <property type="entry name" value="Epimerase"/>
    <property type="match status" value="1"/>
</dbReference>
<dbReference type="Gene3D" id="3.40.50.720">
    <property type="entry name" value="NAD(P)-binding Rossmann-like Domain"/>
    <property type="match status" value="1"/>
</dbReference>
<comment type="caution">
    <text evidence="4">The sequence shown here is derived from an EMBL/GenBank/DDBJ whole genome shotgun (WGS) entry which is preliminary data.</text>
</comment>
<evidence type="ECO:0000256" key="2">
    <source>
        <dbReference type="ARBA" id="ARBA00007637"/>
    </source>
</evidence>
<gene>
    <name evidence="4" type="ORF">DD559_08345</name>
</gene>
<dbReference type="Proteomes" id="UP000245890">
    <property type="component" value="Unassembled WGS sequence"/>
</dbReference>
<evidence type="ECO:0000313" key="4">
    <source>
        <dbReference type="EMBL" id="PVX29327.1"/>
    </source>
</evidence>
<dbReference type="OrthoDB" id="9801785at2"/>
<evidence type="ECO:0000313" key="5">
    <source>
        <dbReference type="Proteomes" id="UP000245890"/>
    </source>
</evidence>
<dbReference type="SUPFAM" id="SSF51735">
    <property type="entry name" value="NAD(P)-binding Rossmann-fold domains"/>
    <property type="match status" value="1"/>
</dbReference>
<reference evidence="4 5" key="1">
    <citation type="submission" date="2018-05" db="EMBL/GenBank/DDBJ databases">
        <title>Description of Sphingomonas pokkalii sp nov, isolated from the rhizosphere of saline tolerant pokkali rice and its draft genome analysis.</title>
        <authorList>
            <person name="Menon R."/>
            <person name="Kumari S."/>
            <person name="Rameshkumar N."/>
        </authorList>
    </citation>
    <scope>NUCLEOTIDE SEQUENCE [LARGE SCALE GENOMIC DNA]</scope>
    <source>
        <strain evidence="4 5">L3B27</strain>
    </source>
</reference>
<organism evidence="4 5">
    <name type="scientific">Sphingomonas pokkalii</name>
    <dbReference type="NCBI Taxonomy" id="2175090"/>
    <lineage>
        <taxon>Bacteria</taxon>
        <taxon>Pseudomonadati</taxon>
        <taxon>Pseudomonadota</taxon>
        <taxon>Alphaproteobacteria</taxon>
        <taxon>Sphingomonadales</taxon>
        <taxon>Sphingomonadaceae</taxon>
        <taxon>Sphingomonas</taxon>
    </lineage>
</organism>
<dbReference type="InterPro" id="IPR036291">
    <property type="entry name" value="NAD(P)-bd_dom_sf"/>
</dbReference>
<dbReference type="AlphaFoldDB" id="A0A2U0SD86"/>
<sequence>MNDVDQRPLLITGGAGFIGSNLADRLARQGETVVIYDALRRPGVERNLAWLQGQHGDRIRPVIADIRETAKLAEAVRSARAVFHFAAQVAVTTSLADPTEDFEINLASTFALLEAARDSAPPPPVIFASTNKVYGDLADLQFALDDKGYRPVDPGVRAHGIGEGRPLDFHTPYGCSKGAADQYVLDYARSYGLPATVLRMSCIYGQRQMGTEDQGWVAHFLIRAIEGAPITLYGDGHQVRDILDVSDAVDAYIAAWRRIGRLSGQAFNLGGGPDNAVSLRTLLGHVEAITDRPLDLRFDDWRAGDQRYFVAETSRARTLLELGTPIGWRDGVTALARWLAEQRGLPLGRSMPRAPLAATAL</sequence>
<evidence type="ECO:0000256" key="1">
    <source>
        <dbReference type="ARBA" id="ARBA00005125"/>
    </source>
</evidence>
<dbReference type="PANTHER" id="PTHR43000">
    <property type="entry name" value="DTDP-D-GLUCOSE 4,6-DEHYDRATASE-RELATED"/>
    <property type="match status" value="1"/>
</dbReference>
<evidence type="ECO:0000259" key="3">
    <source>
        <dbReference type="Pfam" id="PF01370"/>
    </source>
</evidence>
<comment type="similarity">
    <text evidence="2">Belongs to the NAD(P)-dependent epimerase/dehydratase family.</text>
</comment>
<name>A0A2U0SD86_9SPHN</name>
<accession>A0A2U0SD86</accession>
<protein>
    <submittedName>
        <fullName evidence="4">CDP-paratose 2-epimerase</fullName>
    </submittedName>
</protein>
<proteinExistence type="inferred from homology"/>
<dbReference type="EMBL" id="QENQ01000001">
    <property type="protein sequence ID" value="PVX29327.1"/>
    <property type="molecule type" value="Genomic_DNA"/>
</dbReference>
<dbReference type="RefSeq" id="WP_116468766.1">
    <property type="nucleotide sequence ID" value="NZ_QENQ01000001.1"/>
</dbReference>